<dbReference type="AlphaFoldDB" id="A0A1D8TX31"/>
<name>A0A1D8TX31_9CYAN</name>
<organism evidence="1 2">
    <name type="scientific">Moorena producens PAL-8-15-08-1</name>
    <dbReference type="NCBI Taxonomy" id="1458985"/>
    <lineage>
        <taxon>Bacteria</taxon>
        <taxon>Bacillati</taxon>
        <taxon>Cyanobacteriota</taxon>
        <taxon>Cyanophyceae</taxon>
        <taxon>Coleofasciculales</taxon>
        <taxon>Coleofasciculaceae</taxon>
        <taxon>Moorena</taxon>
    </lineage>
</organism>
<accession>A0A1D8TX31</accession>
<dbReference type="Proteomes" id="UP000177870">
    <property type="component" value="Chromosome"/>
</dbReference>
<evidence type="ECO:0000313" key="1">
    <source>
        <dbReference type="EMBL" id="AOX02207.1"/>
    </source>
</evidence>
<protein>
    <recommendedName>
        <fullName evidence="3">Heterocyst frequency control protein PatD</fullName>
    </recommendedName>
</protein>
<evidence type="ECO:0008006" key="3">
    <source>
        <dbReference type="Google" id="ProtNLM"/>
    </source>
</evidence>
<dbReference type="InterPro" id="IPR047810">
    <property type="entry name" value="PatD-like"/>
</dbReference>
<dbReference type="RefSeq" id="WP_070394628.1">
    <property type="nucleotide sequence ID" value="NZ_CP017599.1"/>
</dbReference>
<dbReference type="OrthoDB" id="583449at2"/>
<proteinExistence type="predicted"/>
<gene>
    <name evidence="1" type="ORF">BJP34_24675</name>
</gene>
<dbReference type="KEGG" id="mpro:BJP34_24675"/>
<sequence length="124" mass="14336">MLSQSHDQALREFQQALEQMYCQVDPDDVARSALQEQFQALKGLFITQIASISASDIPLDYVSRWQSLKTEIYKQIRLLENDLMLLQASRSAETAKLRQKGVCDRIQTLIQYCQGWLQQSQEQP</sequence>
<reference evidence="2" key="1">
    <citation type="submission" date="2016-10" db="EMBL/GenBank/DDBJ databases">
        <title>Comparative genomics uncovers the prolific and rare metabolic potential of the cyanobacterial genus Moorea.</title>
        <authorList>
            <person name="Leao T."/>
            <person name="Castelao G."/>
            <person name="Korobeynikov A."/>
            <person name="Monroe E.A."/>
            <person name="Podell S."/>
            <person name="Glukhov E."/>
            <person name="Allen E."/>
            <person name="Gerwick W.H."/>
            <person name="Gerwick L."/>
        </authorList>
    </citation>
    <scope>NUCLEOTIDE SEQUENCE [LARGE SCALE GENOMIC DNA]</scope>
    <source>
        <strain evidence="2">PAL-8-15-08-1</strain>
    </source>
</reference>
<dbReference type="NCBIfam" id="NF037954">
    <property type="entry name" value="het_cyst_PatD"/>
    <property type="match status" value="1"/>
</dbReference>
<dbReference type="EMBL" id="CP017599">
    <property type="protein sequence ID" value="AOX02207.1"/>
    <property type="molecule type" value="Genomic_DNA"/>
</dbReference>
<dbReference type="STRING" id="1458985.BJP34_24675"/>
<evidence type="ECO:0000313" key="2">
    <source>
        <dbReference type="Proteomes" id="UP000177870"/>
    </source>
</evidence>